<reference evidence="5 8" key="2">
    <citation type="submission" date="2018-07" db="EMBL/GenBank/DDBJ databases">
        <title>The molecular basis for the intramolecular migration of carboxyl group in the catabolism of para-hydroxybenzoate via gentisate.</title>
        <authorList>
            <person name="Zhao H."/>
            <person name="Xu Y."/>
            <person name="Lin S."/>
            <person name="Spain J.C."/>
            <person name="Zhou N.-Y."/>
        </authorList>
    </citation>
    <scope>NUCLEOTIDE SEQUENCE [LARGE SCALE GENOMIC DNA]</scope>
    <source>
        <strain evidence="5 8">PHB-7a</strain>
    </source>
</reference>
<dbReference type="Proteomes" id="UP000260457">
    <property type="component" value="Chromosome"/>
</dbReference>
<comment type="similarity">
    <text evidence="1">Belongs to the bacterial solute-binding protein 8 family.</text>
</comment>
<dbReference type="InterPro" id="IPR054828">
    <property type="entry name" value="Vit_B12_bind_prot"/>
</dbReference>
<feature type="chain" id="PRO_5043353869" evidence="3">
    <location>
        <begin position="27"/>
        <end position="317"/>
    </location>
</feature>
<feature type="signal peptide" evidence="3">
    <location>
        <begin position="1"/>
        <end position="26"/>
    </location>
</feature>
<evidence type="ECO:0000256" key="3">
    <source>
        <dbReference type="SAM" id="SignalP"/>
    </source>
</evidence>
<dbReference type="KEGG" id="pbut:DTO10_13630"/>
<dbReference type="AlphaFoldDB" id="A0AAX0RRW6"/>
<feature type="domain" description="Fe/B12 periplasmic-binding" evidence="4">
    <location>
        <begin position="64"/>
        <end position="317"/>
    </location>
</feature>
<evidence type="ECO:0000313" key="8">
    <source>
        <dbReference type="Proteomes" id="UP000260457"/>
    </source>
</evidence>
<dbReference type="InterPro" id="IPR050902">
    <property type="entry name" value="ABC_Transporter_SBP"/>
</dbReference>
<dbReference type="PANTHER" id="PTHR30535">
    <property type="entry name" value="VITAMIN B12-BINDING PROTEIN"/>
    <property type="match status" value="1"/>
</dbReference>
<accession>A0AAX0RRW6</accession>
<evidence type="ECO:0000256" key="2">
    <source>
        <dbReference type="ARBA" id="ARBA00022729"/>
    </source>
</evidence>
<evidence type="ECO:0000313" key="7">
    <source>
        <dbReference type="Proteomes" id="UP000220106"/>
    </source>
</evidence>
<evidence type="ECO:0000313" key="5">
    <source>
        <dbReference type="EMBL" id="AXN39316.1"/>
    </source>
</evidence>
<dbReference type="CDD" id="cd01143">
    <property type="entry name" value="YvrC"/>
    <property type="match status" value="1"/>
</dbReference>
<dbReference type="EMBL" id="NUEQ01000016">
    <property type="protein sequence ID" value="PEJ33705.1"/>
    <property type="molecule type" value="Genomic_DNA"/>
</dbReference>
<dbReference type="Pfam" id="PF01497">
    <property type="entry name" value="Peripla_BP_2"/>
    <property type="match status" value="1"/>
</dbReference>
<dbReference type="Proteomes" id="UP000220106">
    <property type="component" value="Unassembled WGS sequence"/>
</dbReference>
<name>A0AAX0RRW6_9BACI</name>
<evidence type="ECO:0000256" key="1">
    <source>
        <dbReference type="ARBA" id="ARBA00008814"/>
    </source>
</evidence>
<dbReference type="Gene3D" id="3.40.50.1980">
    <property type="entry name" value="Nitrogenase molybdenum iron protein domain"/>
    <property type="match status" value="2"/>
</dbReference>
<dbReference type="GO" id="GO:0071281">
    <property type="term" value="P:cellular response to iron ion"/>
    <property type="evidence" value="ECO:0007669"/>
    <property type="project" value="TreeGrafter"/>
</dbReference>
<sequence length="317" mass="35263">MKRSIRFSWISTLILALFLTGCGVTDDQTAKEKKDNTNKTEEVKAYTVTDDTGKKIKFDKIPETVVSLQPSNTEILFELGLGDKVVGVTDFDNYPEEAKDIEHVSDSVNINAEKIISLKPDAIIAYTIGDETTMKPLEDAGIPVFIIKSATNFDDVYGDIGQIADVMGVTEKGEELVKDIQTQITSVEEKIETLDEKEKTYFEISPAPEIYTTGAETFQQEILETAGIENIFADQKGWVKVSDEEIVKRNPNAIITTATYADDAVDEIKSRKGWEDINAVKNDQVYLLDENIMSRPGPRIGEAVELAAKTVYPDLFK</sequence>
<dbReference type="PROSITE" id="PS51257">
    <property type="entry name" value="PROKAR_LIPOPROTEIN"/>
    <property type="match status" value="1"/>
</dbReference>
<dbReference type="SUPFAM" id="SSF53807">
    <property type="entry name" value="Helical backbone' metal receptor"/>
    <property type="match status" value="1"/>
</dbReference>
<dbReference type="PROSITE" id="PS50983">
    <property type="entry name" value="FE_B12_PBP"/>
    <property type="match status" value="1"/>
</dbReference>
<keyword evidence="2 3" id="KW-0732">Signal</keyword>
<proteinExistence type="inferred from homology"/>
<protein>
    <submittedName>
        <fullName evidence="5">ABC transporter substrate-binding protein</fullName>
    </submittedName>
    <submittedName>
        <fullName evidence="6">Cobalamin-binding protein</fullName>
    </submittedName>
</protein>
<keyword evidence="8" id="KW-1185">Reference proteome</keyword>
<dbReference type="NCBIfam" id="NF038402">
    <property type="entry name" value="TroA_like"/>
    <property type="match status" value="1"/>
</dbReference>
<gene>
    <name evidence="6" type="ORF">CN689_11010</name>
    <name evidence="5" type="ORF">DTO10_13630</name>
</gene>
<evidence type="ECO:0000313" key="6">
    <source>
        <dbReference type="EMBL" id="PEJ33705.1"/>
    </source>
</evidence>
<dbReference type="InterPro" id="IPR002491">
    <property type="entry name" value="ABC_transptr_periplasmic_BD"/>
</dbReference>
<evidence type="ECO:0000259" key="4">
    <source>
        <dbReference type="PROSITE" id="PS50983"/>
    </source>
</evidence>
<dbReference type="PANTHER" id="PTHR30535:SF34">
    <property type="entry name" value="MOLYBDATE-BINDING PROTEIN MOLA"/>
    <property type="match status" value="1"/>
</dbReference>
<dbReference type="EMBL" id="CP030926">
    <property type="protein sequence ID" value="AXN39316.1"/>
    <property type="molecule type" value="Genomic_DNA"/>
</dbReference>
<organism evidence="6 7">
    <name type="scientific">Peribacillus butanolivorans</name>
    <dbReference type="NCBI Taxonomy" id="421767"/>
    <lineage>
        <taxon>Bacteria</taxon>
        <taxon>Bacillati</taxon>
        <taxon>Bacillota</taxon>
        <taxon>Bacilli</taxon>
        <taxon>Bacillales</taxon>
        <taxon>Bacillaceae</taxon>
        <taxon>Peribacillus</taxon>
    </lineage>
</organism>
<dbReference type="RefSeq" id="WP_098175897.1">
    <property type="nucleotide sequence ID" value="NZ_CP030926.1"/>
</dbReference>
<reference evidence="6 7" key="1">
    <citation type="submission" date="2017-09" db="EMBL/GenBank/DDBJ databases">
        <title>Large-scale bioinformatics analysis of Bacillus genomes uncovers conserved roles of natural products in bacterial physiology.</title>
        <authorList>
            <consortium name="Agbiome Team Llc"/>
            <person name="Bleich R.M."/>
            <person name="Kirk G.J."/>
            <person name="Santa Maria K.C."/>
            <person name="Allen S.E."/>
            <person name="Farag S."/>
            <person name="Shank E.A."/>
            <person name="Bowers A."/>
        </authorList>
    </citation>
    <scope>NUCLEOTIDE SEQUENCE [LARGE SCALE GENOMIC DNA]</scope>
    <source>
        <strain evidence="6 7">AFS003229</strain>
    </source>
</reference>